<dbReference type="EMBL" id="JBHSBM010000071">
    <property type="protein sequence ID" value="MFC4062882.1"/>
    <property type="molecule type" value="Genomic_DNA"/>
</dbReference>
<proteinExistence type="predicted"/>
<comment type="caution">
    <text evidence="2">The sequence shown here is derived from an EMBL/GenBank/DDBJ whole genome shotgun (WGS) entry which is preliminary data.</text>
</comment>
<accession>A0ABV8IFV0</accession>
<evidence type="ECO:0000256" key="1">
    <source>
        <dbReference type="SAM" id="MobiDB-lite"/>
    </source>
</evidence>
<organism evidence="2 3">
    <name type="scientific">Planomonospora corallina</name>
    <dbReference type="NCBI Taxonomy" id="1806052"/>
    <lineage>
        <taxon>Bacteria</taxon>
        <taxon>Bacillati</taxon>
        <taxon>Actinomycetota</taxon>
        <taxon>Actinomycetes</taxon>
        <taxon>Streptosporangiales</taxon>
        <taxon>Streptosporangiaceae</taxon>
        <taxon>Planomonospora</taxon>
    </lineage>
</organism>
<dbReference type="RefSeq" id="WP_377294398.1">
    <property type="nucleotide sequence ID" value="NZ_JBHSBM010000071.1"/>
</dbReference>
<evidence type="ECO:0000313" key="2">
    <source>
        <dbReference type="EMBL" id="MFC4062882.1"/>
    </source>
</evidence>
<evidence type="ECO:0008006" key="4">
    <source>
        <dbReference type="Google" id="ProtNLM"/>
    </source>
</evidence>
<reference evidence="3" key="1">
    <citation type="journal article" date="2019" name="Int. J. Syst. Evol. Microbiol.">
        <title>The Global Catalogue of Microorganisms (GCM) 10K type strain sequencing project: providing services to taxonomists for standard genome sequencing and annotation.</title>
        <authorList>
            <consortium name="The Broad Institute Genomics Platform"/>
            <consortium name="The Broad Institute Genome Sequencing Center for Infectious Disease"/>
            <person name="Wu L."/>
            <person name="Ma J."/>
        </authorList>
    </citation>
    <scope>NUCLEOTIDE SEQUENCE [LARGE SCALE GENOMIC DNA]</scope>
    <source>
        <strain evidence="3">TBRC 4489</strain>
    </source>
</reference>
<evidence type="ECO:0000313" key="3">
    <source>
        <dbReference type="Proteomes" id="UP001595850"/>
    </source>
</evidence>
<protein>
    <recommendedName>
        <fullName evidence="4">Lipoprotein</fullName>
    </recommendedName>
</protein>
<feature type="compositionally biased region" description="Pro residues" evidence="1">
    <location>
        <begin position="151"/>
        <end position="162"/>
    </location>
</feature>
<sequence length="162" mass="16908">MFTIGACLALGTAHPPERRRPAWKTPPGSDYGETVDACGPEISGGGALAAYVRALLADAGFTTEPAAPAGTGDIEIRRKDDQEVVVSWRPDVHADADHGVAGDRHRHIRTTVHATVIDIVTRAGCRVLSDAADRQVRITGGPSPHGSGAPGHPPSARPAPEY</sequence>
<keyword evidence="3" id="KW-1185">Reference proteome</keyword>
<gene>
    <name evidence="2" type="ORF">ACFOWE_31715</name>
</gene>
<name>A0ABV8IFV0_9ACTN</name>
<dbReference type="Proteomes" id="UP001595850">
    <property type="component" value="Unassembled WGS sequence"/>
</dbReference>
<feature type="region of interest" description="Disordered" evidence="1">
    <location>
        <begin position="136"/>
        <end position="162"/>
    </location>
</feature>